<reference evidence="3" key="2">
    <citation type="submission" date="2025-05" db="UniProtKB">
        <authorList>
            <consortium name="EnsemblMetazoa"/>
        </authorList>
    </citation>
    <scope>IDENTIFICATION</scope>
    <source>
        <strain evidence="3">Foshan</strain>
    </source>
</reference>
<dbReference type="PANTHER" id="PTHR21301:SF10">
    <property type="entry name" value="REVERSE TRANSCRIPTASE DOMAIN-CONTAINING PROTEIN"/>
    <property type="match status" value="1"/>
</dbReference>
<dbReference type="PROSITE" id="PS50878">
    <property type="entry name" value="RT_POL"/>
    <property type="match status" value="1"/>
</dbReference>
<evidence type="ECO:0000313" key="4">
    <source>
        <dbReference type="Proteomes" id="UP000069940"/>
    </source>
</evidence>
<evidence type="ECO:0000313" key="3">
    <source>
        <dbReference type="EnsemblMetazoa" id="AALFPA23_006887.P9065"/>
    </source>
</evidence>
<feature type="domain" description="Reverse transcriptase" evidence="2">
    <location>
        <begin position="256"/>
        <end position="502"/>
    </location>
</feature>
<keyword evidence="4" id="KW-1185">Reference proteome</keyword>
<dbReference type="InterPro" id="IPR000477">
    <property type="entry name" value="RT_dom"/>
</dbReference>
<reference evidence="4" key="1">
    <citation type="journal article" date="2015" name="Proc. Natl. Acad. Sci. U.S.A.">
        <title>Genome sequence of the Asian Tiger mosquito, Aedes albopictus, reveals insights into its biology, genetics, and evolution.</title>
        <authorList>
            <person name="Chen X.G."/>
            <person name="Jiang X."/>
            <person name="Gu J."/>
            <person name="Xu M."/>
            <person name="Wu Y."/>
            <person name="Deng Y."/>
            <person name="Zhang C."/>
            <person name="Bonizzoni M."/>
            <person name="Dermauw W."/>
            <person name="Vontas J."/>
            <person name="Armbruster P."/>
            <person name="Huang X."/>
            <person name="Yang Y."/>
            <person name="Zhang H."/>
            <person name="He W."/>
            <person name="Peng H."/>
            <person name="Liu Y."/>
            <person name="Wu K."/>
            <person name="Chen J."/>
            <person name="Lirakis M."/>
            <person name="Topalis P."/>
            <person name="Van Leeuwen T."/>
            <person name="Hall A.B."/>
            <person name="Jiang X."/>
            <person name="Thorpe C."/>
            <person name="Mueller R.L."/>
            <person name="Sun C."/>
            <person name="Waterhouse R.M."/>
            <person name="Yan G."/>
            <person name="Tu Z.J."/>
            <person name="Fang X."/>
            <person name="James A.A."/>
        </authorList>
    </citation>
    <scope>NUCLEOTIDE SEQUENCE [LARGE SCALE GENOMIC DNA]</scope>
    <source>
        <strain evidence="4">Foshan</strain>
    </source>
</reference>
<feature type="region of interest" description="Disordered" evidence="1">
    <location>
        <begin position="75"/>
        <end position="95"/>
    </location>
</feature>
<evidence type="ECO:0000259" key="2">
    <source>
        <dbReference type="PROSITE" id="PS50878"/>
    </source>
</evidence>
<dbReference type="InterPro" id="IPR043502">
    <property type="entry name" value="DNA/RNA_pol_sf"/>
</dbReference>
<sequence>MKSILNIEIKHTYHKMEQLRRSLATLSDGITTSGIPENISKSFLESQARFNEKNIRERTNRTKRKFNNILLRSSERNEEENTISGNPKAIHNGTQTTIPPETEILLSLGPKFALPMTELQQVPFYHLMADAEQVLRTNPNTVIQDQTRCAVANVITNYIHRMRNRNNQFEPITKFCNKAEETTRRFLKDNPNILVLKSDKGNKTVLMEASEYRQKMLELLEDRNTYNPINADPTSRFEKQNNSIVKRLRNLDLIDERTSRQLMKHNAVCPRIYGQPKAHKPGLPLRPVVPNITAPSYSLSKFVGKIFQRSLVSRYNIRDSFEFCEFINNVTLPDEHVLISLDVKALFTSIPKSLVMNSIITKWDEIKPNTNICLDLFLEIVEFCIDSSYFRFDGQHYEQVFGTAMGNPLSPYIADWVMETLLDTVVRMLEIPLPFIRKFVDDLITAIPLSRLQHVIDTFNSYDIHIQFTYEMEVDNKLPYLDMLLTRHSNQNVTTSWYQKPIASGRFLQYQSFHPLGQKLNVAQNFARRVNQLSTNLDEQSKRKIVDDQLKLNGYPKPLRSRIINRMNERNTNRSIQHSVQNLEYTYLSIPNIPHLSNMIDRVIRREYTQVRLAKYNVRKVNNMFSKVKDPVPQESQSNVIYRVPCSNCEASYVGMTTNRLRTRMSGHKTHYNALDRLLEQGNTTTDEIANLGERTALMHHSIAENHRFDLKNVKIVDRANNTHTLQFLEMCHIKNTAHAVNKRTDTEGLHAVYAGILHEIGKINKPANETDENASTTNTQLHTPL</sequence>
<feature type="region of interest" description="Disordered" evidence="1">
    <location>
        <begin position="765"/>
        <end position="786"/>
    </location>
</feature>
<dbReference type="Pfam" id="PF26215">
    <property type="entry name" value="HTH_animal"/>
    <property type="match status" value="1"/>
</dbReference>
<dbReference type="CDD" id="cd10442">
    <property type="entry name" value="GIY-YIG_PLEs"/>
    <property type="match status" value="1"/>
</dbReference>
<dbReference type="CDD" id="cd00304">
    <property type="entry name" value="RT_like"/>
    <property type="match status" value="1"/>
</dbReference>
<name>A0ABM1Y8X3_AEDAL</name>
<dbReference type="EnsemblMetazoa" id="AALFPA23_006887.R9065">
    <property type="protein sequence ID" value="AALFPA23_006887.P9065"/>
    <property type="gene ID" value="AALFPA23_006887"/>
</dbReference>
<evidence type="ECO:0000256" key="1">
    <source>
        <dbReference type="SAM" id="MobiDB-lite"/>
    </source>
</evidence>
<organism evidence="3 4">
    <name type="scientific">Aedes albopictus</name>
    <name type="common">Asian tiger mosquito</name>
    <name type="synonym">Stegomyia albopicta</name>
    <dbReference type="NCBI Taxonomy" id="7160"/>
    <lineage>
        <taxon>Eukaryota</taxon>
        <taxon>Metazoa</taxon>
        <taxon>Ecdysozoa</taxon>
        <taxon>Arthropoda</taxon>
        <taxon>Hexapoda</taxon>
        <taxon>Insecta</taxon>
        <taxon>Pterygota</taxon>
        <taxon>Neoptera</taxon>
        <taxon>Endopterygota</taxon>
        <taxon>Diptera</taxon>
        <taxon>Nematocera</taxon>
        <taxon>Culicoidea</taxon>
        <taxon>Culicidae</taxon>
        <taxon>Culicinae</taxon>
        <taxon>Aedini</taxon>
        <taxon>Aedes</taxon>
        <taxon>Stegomyia</taxon>
    </lineage>
</organism>
<accession>A0ABM1Y8X3</accession>
<dbReference type="InterPro" id="IPR058912">
    <property type="entry name" value="HTH_animal"/>
</dbReference>
<protein>
    <recommendedName>
        <fullName evidence="2">Reverse transcriptase domain-containing protein</fullName>
    </recommendedName>
</protein>
<dbReference type="RefSeq" id="XP_062714754.1">
    <property type="nucleotide sequence ID" value="XM_062858770.1"/>
</dbReference>
<dbReference type="GeneID" id="134291263"/>
<dbReference type="PANTHER" id="PTHR21301">
    <property type="entry name" value="REVERSE TRANSCRIPTASE"/>
    <property type="match status" value="1"/>
</dbReference>
<dbReference type="Proteomes" id="UP000069940">
    <property type="component" value="Unassembled WGS sequence"/>
</dbReference>
<feature type="compositionally biased region" description="Polar residues" evidence="1">
    <location>
        <begin position="774"/>
        <end position="786"/>
    </location>
</feature>
<proteinExistence type="predicted"/>
<dbReference type="SUPFAM" id="SSF56672">
    <property type="entry name" value="DNA/RNA polymerases"/>
    <property type="match status" value="1"/>
</dbReference>